<dbReference type="OrthoDB" id="9932643at2"/>
<feature type="signal peptide" evidence="1">
    <location>
        <begin position="1"/>
        <end position="18"/>
    </location>
</feature>
<feature type="chain" id="PRO_5044371865" evidence="1">
    <location>
        <begin position="19"/>
        <end position="202"/>
    </location>
</feature>
<sequence length="202" mass="22408">MKSYLVALIFLIVTPAIAASDNAKNQIDFLDTPYAVTHLSDFDIDCVWTKDDQGRLKSEAMGPDGPGVCWDKKSVDQVRKLDEEGKLTWHNPTGSDHTGGNESERRVEFGGYVATKNNLLGSVLLACYTGSLDSDGLLVSKEEQENRYMALLGLYEGEPSSIKKVTNAYSFARRNLSDRYPLDTRGQYRAAVCDQMVKKGKL</sequence>
<keyword evidence="1" id="KW-0732">Signal</keyword>
<reference evidence="3" key="1">
    <citation type="journal article" date="2019" name="bioRxiv">
        <title>Bacterially produced spermidine induces plant systemic susceptibility to pathogens.</title>
        <authorList>
            <person name="Melnyk R.A."/>
            <person name="Beskrovnaya P.A."/>
            <person name="Liu Z."/>
            <person name="Song Y."/>
            <person name="Haney C.H."/>
        </authorList>
    </citation>
    <scope>NUCLEOTIDE SEQUENCE [LARGE SCALE GENOMIC DNA]</scope>
    <source>
        <strain evidence="3">Dha-51</strain>
    </source>
</reference>
<dbReference type="AlphaFoldDB" id="A0A1H2MVT3"/>
<dbReference type="RefSeq" id="WP_093218218.1">
    <property type="nucleotide sequence ID" value="NZ_LT629803.1"/>
</dbReference>
<dbReference type="Proteomes" id="UP000295254">
    <property type="component" value="Unassembled WGS sequence"/>
</dbReference>
<evidence type="ECO:0000313" key="2">
    <source>
        <dbReference type="EMBL" id="TDB67181.1"/>
    </source>
</evidence>
<evidence type="ECO:0000256" key="1">
    <source>
        <dbReference type="SAM" id="SignalP"/>
    </source>
</evidence>
<evidence type="ECO:0000313" key="3">
    <source>
        <dbReference type="Proteomes" id="UP000295254"/>
    </source>
</evidence>
<comment type="caution">
    <text evidence="2">The sequence shown here is derived from an EMBL/GenBank/DDBJ whole genome shotgun (WGS) entry which is preliminary data.</text>
</comment>
<gene>
    <name evidence="2" type="ORF">EIY72_03795</name>
</gene>
<organism evidence="2 3">
    <name type="scientific">Pseudomonas vancouverensis</name>
    <dbReference type="NCBI Taxonomy" id="95300"/>
    <lineage>
        <taxon>Bacteria</taxon>
        <taxon>Pseudomonadati</taxon>
        <taxon>Pseudomonadota</taxon>
        <taxon>Gammaproteobacteria</taxon>
        <taxon>Pseudomonadales</taxon>
        <taxon>Pseudomonadaceae</taxon>
        <taxon>Pseudomonas</taxon>
    </lineage>
</organism>
<dbReference type="EMBL" id="RRZK01000005">
    <property type="protein sequence ID" value="TDB67181.1"/>
    <property type="molecule type" value="Genomic_DNA"/>
</dbReference>
<accession>A0A1H2MVT3</accession>
<proteinExistence type="predicted"/>
<name>A0A1H2MVT3_PSEVA</name>
<dbReference type="STRING" id="95300.SAMN05216558_1317"/>
<protein>
    <submittedName>
        <fullName evidence="2">Uncharacterized protein</fullName>
    </submittedName>
</protein>
<keyword evidence="3" id="KW-1185">Reference proteome</keyword>